<evidence type="ECO:0000256" key="1">
    <source>
        <dbReference type="SAM" id="Phobius"/>
    </source>
</evidence>
<dbReference type="EMBL" id="JACGWN010000003">
    <property type="protein sequence ID" value="KAL0456932.1"/>
    <property type="molecule type" value="Genomic_DNA"/>
</dbReference>
<dbReference type="PANTHER" id="PTHR31549">
    <property type="entry name" value="PROTEIN, PUTATIVE (DUF247)-RELATED-RELATED"/>
    <property type="match status" value="1"/>
</dbReference>
<gene>
    <name evidence="2" type="ORF">Slati_1032400</name>
</gene>
<reference evidence="2" key="1">
    <citation type="submission" date="2020-06" db="EMBL/GenBank/DDBJ databases">
        <authorList>
            <person name="Li T."/>
            <person name="Hu X."/>
            <person name="Zhang T."/>
            <person name="Song X."/>
            <person name="Zhang H."/>
            <person name="Dai N."/>
            <person name="Sheng W."/>
            <person name="Hou X."/>
            <person name="Wei L."/>
        </authorList>
    </citation>
    <scope>NUCLEOTIDE SEQUENCE</scope>
    <source>
        <strain evidence="2">KEN1</strain>
        <tissue evidence="2">Leaf</tissue>
    </source>
</reference>
<keyword evidence="1" id="KW-1133">Transmembrane helix</keyword>
<sequence length="194" mass="22560">MASQRFFSSTIEEGLSLFDNDQIIPSGTQLMGAGIHIQNLKSGGTRGIYFESFYVRAYIYLPIWQVDYHLELIFQNLRSYEASKHFRRRNTGEISYYIRVMSNIIQQNEDVQLLPKRGIVEGNKSDLERLPRLLQRLSSQDTTTLNYQYDSLRCLIEEYSTPLTGYRRALNVIVILTIIQTFVAVLAYFWPPKA</sequence>
<keyword evidence="1" id="KW-0812">Transmembrane</keyword>
<organism evidence="2">
    <name type="scientific">Sesamum latifolium</name>
    <dbReference type="NCBI Taxonomy" id="2727402"/>
    <lineage>
        <taxon>Eukaryota</taxon>
        <taxon>Viridiplantae</taxon>
        <taxon>Streptophyta</taxon>
        <taxon>Embryophyta</taxon>
        <taxon>Tracheophyta</taxon>
        <taxon>Spermatophyta</taxon>
        <taxon>Magnoliopsida</taxon>
        <taxon>eudicotyledons</taxon>
        <taxon>Gunneridae</taxon>
        <taxon>Pentapetalae</taxon>
        <taxon>asterids</taxon>
        <taxon>lamiids</taxon>
        <taxon>Lamiales</taxon>
        <taxon>Pedaliaceae</taxon>
        <taxon>Sesamum</taxon>
    </lineage>
</organism>
<feature type="transmembrane region" description="Helical" evidence="1">
    <location>
        <begin position="169"/>
        <end position="190"/>
    </location>
</feature>
<accession>A0AAW2XVK0</accession>
<protein>
    <submittedName>
        <fullName evidence="2">Uncharacterized protein</fullName>
    </submittedName>
</protein>
<comment type="caution">
    <text evidence="2">The sequence shown here is derived from an EMBL/GenBank/DDBJ whole genome shotgun (WGS) entry which is preliminary data.</text>
</comment>
<dbReference type="PANTHER" id="PTHR31549:SF88">
    <property type="entry name" value="DUF4220 DOMAIN-CONTAINING PROTEIN"/>
    <property type="match status" value="1"/>
</dbReference>
<proteinExistence type="predicted"/>
<evidence type="ECO:0000313" key="2">
    <source>
        <dbReference type="EMBL" id="KAL0456932.1"/>
    </source>
</evidence>
<name>A0AAW2XVK0_9LAMI</name>
<dbReference type="InterPro" id="IPR004158">
    <property type="entry name" value="DUF247_pln"/>
</dbReference>
<dbReference type="AlphaFoldDB" id="A0AAW2XVK0"/>
<keyword evidence="1" id="KW-0472">Membrane</keyword>
<dbReference type="Pfam" id="PF03140">
    <property type="entry name" value="DUF247"/>
    <property type="match status" value="1"/>
</dbReference>
<reference evidence="2" key="2">
    <citation type="journal article" date="2024" name="Plant">
        <title>Genomic evolution and insights into agronomic trait innovations of Sesamum species.</title>
        <authorList>
            <person name="Miao H."/>
            <person name="Wang L."/>
            <person name="Qu L."/>
            <person name="Liu H."/>
            <person name="Sun Y."/>
            <person name="Le M."/>
            <person name="Wang Q."/>
            <person name="Wei S."/>
            <person name="Zheng Y."/>
            <person name="Lin W."/>
            <person name="Duan Y."/>
            <person name="Cao H."/>
            <person name="Xiong S."/>
            <person name="Wang X."/>
            <person name="Wei L."/>
            <person name="Li C."/>
            <person name="Ma Q."/>
            <person name="Ju M."/>
            <person name="Zhao R."/>
            <person name="Li G."/>
            <person name="Mu C."/>
            <person name="Tian Q."/>
            <person name="Mei H."/>
            <person name="Zhang T."/>
            <person name="Gao T."/>
            <person name="Zhang H."/>
        </authorList>
    </citation>
    <scope>NUCLEOTIDE SEQUENCE</scope>
    <source>
        <strain evidence="2">KEN1</strain>
    </source>
</reference>